<dbReference type="InterPro" id="IPR018520">
    <property type="entry name" value="UPP_synth-like_CS"/>
</dbReference>
<dbReference type="PROSITE" id="PS01066">
    <property type="entry name" value="UPP_SYNTHASE"/>
    <property type="match status" value="1"/>
</dbReference>
<evidence type="ECO:0000313" key="3">
    <source>
        <dbReference type="EMBL" id="HGU40759.1"/>
    </source>
</evidence>
<gene>
    <name evidence="3" type="ORF">ENT77_06135</name>
</gene>
<accession>A0A7C4CDS0</accession>
<name>A0A7C4CDS0_9BACT</name>
<dbReference type="NCBIfam" id="TIGR00055">
    <property type="entry name" value="uppS"/>
    <property type="match status" value="1"/>
</dbReference>
<evidence type="ECO:0000256" key="2">
    <source>
        <dbReference type="HAMAP-Rule" id="MF_01139"/>
    </source>
</evidence>
<comment type="function">
    <text evidence="2">Catalyzes the condensation of isopentenyl diphosphate (IPP) with allylic pyrophosphates generating different type of terpenoids.</text>
</comment>
<comment type="similarity">
    <text evidence="2">Belongs to the UPP synthase family.</text>
</comment>
<dbReference type="GO" id="GO:0045547">
    <property type="term" value="F:ditrans,polycis-polyprenyl diphosphate synthase [(2E,6E)-farnesyl diphosphate specific] activity"/>
    <property type="evidence" value="ECO:0007669"/>
    <property type="project" value="TreeGrafter"/>
</dbReference>
<feature type="binding site" evidence="2">
    <location>
        <position position="201"/>
    </location>
    <ligand>
        <name>Mg(2+)</name>
        <dbReference type="ChEBI" id="CHEBI:18420"/>
    </ligand>
</feature>
<dbReference type="EMBL" id="DSZY01000029">
    <property type="protein sequence ID" value="HGU40759.1"/>
    <property type="molecule type" value="Genomic_DNA"/>
</dbReference>
<feature type="active site" description="Proton acceptor" evidence="2">
    <location>
        <position position="65"/>
    </location>
</feature>
<dbReference type="CDD" id="cd00475">
    <property type="entry name" value="Cis_IPPS"/>
    <property type="match status" value="1"/>
</dbReference>
<feature type="binding site" evidence="2">
    <location>
        <position position="34"/>
    </location>
    <ligand>
        <name>substrate</name>
    </ligand>
</feature>
<dbReference type="GO" id="GO:0000287">
    <property type="term" value="F:magnesium ion binding"/>
    <property type="evidence" value="ECO:0007669"/>
    <property type="project" value="UniProtKB-UniRule"/>
</dbReference>
<feature type="binding site" evidence="2">
    <location>
        <position position="22"/>
    </location>
    <ligand>
        <name>substrate</name>
    </ligand>
</feature>
<dbReference type="AlphaFoldDB" id="A0A7C4CDS0"/>
<organism evidence="3">
    <name type="scientific">Fervidobacterium thailandense</name>
    <dbReference type="NCBI Taxonomy" id="1008305"/>
    <lineage>
        <taxon>Bacteria</taxon>
        <taxon>Thermotogati</taxon>
        <taxon>Thermotogota</taxon>
        <taxon>Thermotogae</taxon>
        <taxon>Thermotogales</taxon>
        <taxon>Fervidobacteriaceae</taxon>
        <taxon>Fervidobacterium</taxon>
    </lineage>
</organism>
<dbReference type="InterPro" id="IPR036424">
    <property type="entry name" value="UPP_synth-like_sf"/>
</dbReference>
<dbReference type="PANTHER" id="PTHR10291">
    <property type="entry name" value="DEHYDRODOLICHYL DIPHOSPHATE SYNTHASE FAMILY MEMBER"/>
    <property type="match status" value="1"/>
</dbReference>
<feature type="binding site" evidence="2">
    <location>
        <begin position="18"/>
        <end position="21"/>
    </location>
    <ligand>
        <name>substrate</name>
    </ligand>
</feature>
<feature type="binding site" evidence="2">
    <location>
        <position position="30"/>
    </location>
    <ligand>
        <name>substrate</name>
    </ligand>
</feature>
<feature type="binding site" evidence="2">
    <location>
        <position position="17"/>
    </location>
    <ligand>
        <name>Mg(2+)</name>
        <dbReference type="ChEBI" id="CHEBI:18420"/>
    </ligand>
</feature>
<comment type="subunit">
    <text evidence="2">Homodimer.</text>
</comment>
<evidence type="ECO:0000256" key="1">
    <source>
        <dbReference type="ARBA" id="ARBA00022679"/>
    </source>
</evidence>
<dbReference type="SUPFAM" id="SSF64005">
    <property type="entry name" value="Undecaprenyl diphosphate synthase"/>
    <property type="match status" value="1"/>
</dbReference>
<dbReference type="NCBIfam" id="NF011405">
    <property type="entry name" value="PRK14830.1"/>
    <property type="match status" value="1"/>
</dbReference>
<dbReference type="Gene3D" id="3.40.1180.10">
    <property type="entry name" value="Decaprenyl diphosphate synthase-like"/>
    <property type="match status" value="1"/>
</dbReference>
<comment type="caution">
    <text evidence="3">The sequence shown here is derived from an EMBL/GenBank/DDBJ whole genome shotgun (WGS) entry which is preliminary data.</text>
</comment>
<keyword evidence="2" id="KW-0460">Magnesium</keyword>
<feature type="binding site" evidence="2">
    <location>
        <position position="182"/>
    </location>
    <ligand>
        <name>substrate</name>
    </ligand>
</feature>
<feature type="active site" evidence="2">
    <location>
        <position position="17"/>
    </location>
</feature>
<dbReference type="GO" id="GO:0016094">
    <property type="term" value="P:polyprenol biosynthetic process"/>
    <property type="evidence" value="ECO:0007669"/>
    <property type="project" value="TreeGrafter"/>
</dbReference>
<dbReference type="InterPro" id="IPR001441">
    <property type="entry name" value="UPP_synth-like"/>
</dbReference>
<comment type="cofactor">
    <cofactor evidence="2">
        <name>Mg(2+)</name>
        <dbReference type="ChEBI" id="CHEBI:18420"/>
    </cofactor>
    <text evidence="2">Binds 2 magnesium ions per subunit.</text>
</comment>
<proteinExistence type="inferred from homology"/>
<feature type="binding site" evidence="2">
    <location>
        <position position="66"/>
    </location>
    <ligand>
        <name>substrate</name>
    </ligand>
</feature>
<feature type="binding site" evidence="2">
    <location>
        <position position="68"/>
    </location>
    <ligand>
        <name>substrate</name>
    </ligand>
</feature>
<feature type="binding site" evidence="2">
    <location>
        <begin position="62"/>
        <end position="64"/>
    </location>
    <ligand>
        <name>substrate</name>
    </ligand>
</feature>
<feature type="binding site" evidence="2">
    <location>
        <begin position="188"/>
        <end position="190"/>
    </location>
    <ligand>
        <name>substrate</name>
    </ligand>
</feature>
<dbReference type="HAMAP" id="MF_01139">
    <property type="entry name" value="ISPT"/>
    <property type="match status" value="1"/>
</dbReference>
<dbReference type="Pfam" id="PF01255">
    <property type="entry name" value="Prenyltransf"/>
    <property type="match status" value="1"/>
</dbReference>
<sequence length="237" mass="27760">MALNKKEPPKHIAFIMDGNGRWAKEKGKPRTYGHYVGAYKIEDVVKWCAQRGIEFTTFYAFSTENWKRPPDEVSFLFNLLVEKIGEFYERMNKENVRLRFIGRINDLPEAVKSKCLEYEEKTKNNNRIQVIIALNYGGRSEIVDAVKKIVQSCSTSLDFLNEENFRNFLYAPDVPDPDLIIRTSGEQRISNFLLWQLAYSELYFSPVYWPDFNEEELDKAINFYMSRDRRFGGIGDG</sequence>
<keyword evidence="2" id="KW-0479">Metal-binding</keyword>
<dbReference type="EC" id="2.5.1.-" evidence="2"/>
<protein>
    <recommendedName>
        <fullName evidence="2">Isoprenyl transferase</fullName>
        <ecNumber evidence="2">2.5.1.-</ecNumber>
    </recommendedName>
</protein>
<dbReference type="FunFam" id="3.40.1180.10:FF:000001">
    <property type="entry name" value="(2E,6E)-farnesyl-diphosphate-specific ditrans,polycis-undecaprenyl-diphosphate synthase"/>
    <property type="match status" value="1"/>
</dbReference>
<reference evidence="3" key="1">
    <citation type="journal article" date="2020" name="mSystems">
        <title>Genome- and Community-Level Interaction Insights into Carbon Utilization and Element Cycling Functions of Hydrothermarchaeota in Hydrothermal Sediment.</title>
        <authorList>
            <person name="Zhou Z."/>
            <person name="Liu Y."/>
            <person name="Xu W."/>
            <person name="Pan J."/>
            <person name="Luo Z.H."/>
            <person name="Li M."/>
        </authorList>
    </citation>
    <scope>NUCLEOTIDE SEQUENCE [LARGE SCALE GENOMIC DNA]</scope>
    <source>
        <strain evidence="3">SpSt-609</strain>
    </source>
</reference>
<dbReference type="PANTHER" id="PTHR10291:SF0">
    <property type="entry name" value="DEHYDRODOLICHYL DIPHOSPHATE SYNTHASE 2"/>
    <property type="match status" value="1"/>
</dbReference>
<keyword evidence="1 2" id="KW-0808">Transferase</keyword>